<dbReference type="SUPFAM" id="SSF53448">
    <property type="entry name" value="Nucleotide-diphospho-sugar transferases"/>
    <property type="match status" value="1"/>
</dbReference>
<reference evidence="3" key="1">
    <citation type="submission" date="2016-06" db="EMBL/GenBank/DDBJ databases">
        <authorList>
            <person name="Varghese N."/>
        </authorList>
    </citation>
    <scope>NUCLEOTIDE SEQUENCE [LARGE SCALE GENOMIC DNA]</scope>
    <source>
        <strain evidence="3">DSM 45344</strain>
    </source>
</reference>
<name>A0A1C3MZ62_9ACTN</name>
<dbReference type="Proteomes" id="UP000199393">
    <property type="component" value="Chromosome I"/>
</dbReference>
<sequence>MPPRLSVVVPFYNVAPYIGDCLRSVARQTFTDFEVVLVDDGSSDGSADVAAEFCARDPRFRLVRQDNQGLGPARNTGTAHSTGEYLAFVDSDDLVPAHAYELLVGSLDRTGSSLAAGNARRFNNTLGVRAAYLHRTIFAADREVTHILEYPALALDRMVWNKVYRRSFWTEHGYEFPPIRYEDYPVTLRAHLDAVTVDCLSAPVYYWRERESGESITQQKYAFGNLADRITSALMILDLVDERAPELRTPVHRHLTEIDLPTIVQGFGSVEEHERPALVELGQRLIRRLDPAARATARPLDRLQFRALEAGDADLLRRLADHRADNGVDDSRARRHPVLPWSYESTYPTPTGAARSVPRRLYRLPRRDMRLHTALTRVEWNDTDLVLRGTADIRHAPRPADDTWRLRMSLVRGLRAVSLPVRRFPARDTHGDTALVGFETRVPRRLLAAAVPDGAVPHIAVDIRVGPLHRRGRLSGIGYGSAQYPHGAWLTEDLWIQPSSGGEHFLLRPLRRPAELTEATVDGDALVLAGRLAVPAADATLTVARSSGTLRVPLLVRPGGDGRGFTARVPVADLIDAATPDDPFSQRTARVPRLDRDNALLLATGLRESVSVTHAGRLLTVTRSPGGYVNLFEGPVRLHADAAEVADGDAGQRLVLTGPWWEPRDPGRVVWRRFLDGSDAFVDVPCHTTYDDRSWSAAVAAADLLPPPGAGAIDWTLFVVPPDGTSPYAVQADPYLMAALPVDLAVGASRARLLPRAGRLHVEAD</sequence>
<accession>A0A1C3MZ62</accession>
<evidence type="ECO:0000259" key="1">
    <source>
        <dbReference type="Pfam" id="PF00535"/>
    </source>
</evidence>
<keyword evidence="2" id="KW-0808">Transferase</keyword>
<dbReference type="EMBL" id="LT598496">
    <property type="protein sequence ID" value="SBV25601.1"/>
    <property type="molecule type" value="Genomic_DNA"/>
</dbReference>
<dbReference type="CDD" id="cd00761">
    <property type="entry name" value="Glyco_tranf_GTA_type"/>
    <property type="match status" value="1"/>
</dbReference>
<dbReference type="PANTHER" id="PTHR22916">
    <property type="entry name" value="GLYCOSYLTRANSFERASE"/>
    <property type="match status" value="1"/>
</dbReference>
<dbReference type="PANTHER" id="PTHR22916:SF3">
    <property type="entry name" value="UDP-GLCNAC:BETAGAL BETA-1,3-N-ACETYLGLUCOSAMINYLTRANSFERASE-LIKE PROTEIN 1"/>
    <property type="match status" value="1"/>
</dbReference>
<dbReference type="Gene3D" id="3.90.550.10">
    <property type="entry name" value="Spore Coat Polysaccharide Biosynthesis Protein SpsA, Chain A"/>
    <property type="match status" value="1"/>
</dbReference>
<evidence type="ECO:0000313" key="3">
    <source>
        <dbReference type="Proteomes" id="UP000199393"/>
    </source>
</evidence>
<keyword evidence="3" id="KW-1185">Reference proteome</keyword>
<dbReference type="Pfam" id="PF00535">
    <property type="entry name" value="Glycos_transf_2"/>
    <property type="match status" value="1"/>
</dbReference>
<dbReference type="RefSeq" id="WP_091588838.1">
    <property type="nucleotide sequence ID" value="NZ_JBHRWG010000003.1"/>
</dbReference>
<dbReference type="AlphaFoldDB" id="A0A1C3MZ62"/>
<dbReference type="STRING" id="307121.GA0070620_1078"/>
<evidence type="ECO:0000313" key="2">
    <source>
        <dbReference type="EMBL" id="SBV25601.1"/>
    </source>
</evidence>
<dbReference type="InterPro" id="IPR001173">
    <property type="entry name" value="Glyco_trans_2-like"/>
</dbReference>
<gene>
    <name evidence="2" type="ORF">GA0070620_1078</name>
</gene>
<dbReference type="PATRIC" id="fig|307121.4.peg.1110"/>
<dbReference type="OrthoDB" id="2676521at2"/>
<feature type="domain" description="Glycosyltransferase 2-like" evidence="1">
    <location>
        <begin position="6"/>
        <end position="167"/>
    </location>
</feature>
<dbReference type="InterPro" id="IPR029044">
    <property type="entry name" value="Nucleotide-diphossugar_trans"/>
</dbReference>
<proteinExistence type="predicted"/>
<dbReference type="GO" id="GO:0016758">
    <property type="term" value="F:hexosyltransferase activity"/>
    <property type="evidence" value="ECO:0007669"/>
    <property type="project" value="UniProtKB-ARBA"/>
</dbReference>
<protein>
    <submittedName>
        <fullName evidence="2">CDP-glycerol glycerophosphotransferase</fullName>
    </submittedName>
</protein>
<organism evidence="2 3">
    <name type="scientific">Micromonospora krabiensis</name>
    <dbReference type="NCBI Taxonomy" id="307121"/>
    <lineage>
        <taxon>Bacteria</taxon>
        <taxon>Bacillati</taxon>
        <taxon>Actinomycetota</taxon>
        <taxon>Actinomycetes</taxon>
        <taxon>Micromonosporales</taxon>
        <taxon>Micromonosporaceae</taxon>
        <taxon>Micromonospora</taxon>
    </lineage>
</organism>